<feature type="binding site" evidence="8">
    <location>
        <position position="47"/>
    </location>
    <ligand>
        <name>Mg(2+)</name>
        <dbReference type="ChEBI" id="CHEBI:18420"/>
    </ligand>
</feature>
<feature type="binding site" evidence="8">
    <location>
        <position position="98"/>
    </location>
    <ligand>
        <name>substrate</name>
    </ligand>
</feature>
<keyword evidence="5 8" id="KW-0408">Iron</keyword>
<keyword evidence="2 8" id="KW-0949">S-adenosyl-L-methionine</keyword>
<feature type="compositionally biased region" description="Acidic residues" evidence="9">
    <location>
        <begin position="178"/>
        <end position="190"/>
    </location>
</feature>
<evidence type="ECO:0000256" key="1">
    <source>
        <dbReference type="ARBA" id="ARBA00022485"/>
    </source>
</evidence>
<comment type="function">
    <text evidence="8">Catalyzes the complex heterocyclic radical-mediated conversion of 6-carboxy-5,6,7,8-tetrahydropterin (CPH4) to 7-carboxy-7-deazaguanine (CDG), a step common to the biosynthetic pathways of all 7-deazapurine-containing compounds.</text>
</comment>
<dbReference type="InterPro" id="IPR058240">
    <property type="entry name" value="rSAM_sf"/>
</dbReference>
<dbReference type="GO" id="GO:1904047">
    <property type="term" value="F:S-adenosyl-L-methionine binding"/>
    <property type="evidence" value="ECO:0007669"/>
    <property type="project" value="UniProtKB-UniRule"/>
</dbReference>
<sequence>MPQTPSRIVAPVVEVFASFQGEGSFVGEAQVFLRLAGCPLRCLWCDTPGSWAMRPDKAARIQRDGEPVQREDRVASPFQAALWIAAVEPGEPRTVSITGGEPLMWPDFIRALRPMLGNRRMHLETAGAHPESLARVLDVIDHVSLDLKLPSDMAEPVELERVVLTPREGEAADADRPEEAEEAEDPEEADVLAPTTETAPRTREDWAMARRRCLDLIQDHDACVKVVVSGGKPPREYDELFEDVARRAPNCPVFIAPATPIGGVRAPEFQDLVTVVENARDLGLDVRVLPQVHRMLGIA</sequence>
<name>A0A518EVW1_9BACT</name>
<dbReference type="GO" id="GO:0016840">
    <property type="term" value="F:carbon-nitrogen lyase activity"/>
    <property type="evidence" value="ECO:0007669"/>
    <property type="project" value="UniProtKB-UniRule"/>
</dbReference>
<keyword evidence="7 8" id="KW-0456">Lyase</keyword>
<dbReference type="CDD" id="cd01335">
    <property type="entry name" value="Radical_SAM"/>
    <property type="match status" value="1"/>
</dbReference>
<feature type="binding site" evidence="8">
    <location>
        <begin position="19"/>
        <end position="21"/>
    </location>
    <ligand>
        <name>substrate</name>
    </ligand>
</feature>
<comment type="cofactor">
    <cofactor evidence="8">
        <name>[4Fe-4S] cluster</name>
        <dbReference type="ChEBI" id="CHEBI:49883"/>
    </cofactor>
    <text evidence="8">Binds 1 [4Fe-4S] cluster. The cluster is coordinated with 3 cysteines and an exchangeable S-adenosyl-L-methionine.</text>
</comment>
<feature type="binding site" evidence="8">
    <location>
        <position position="100"/>
    </location>
    <ligand>
        <name>S-adenosyl-L-methionine</name>
        <dbReference type="ChEBI" id="CHEBI:59789"/>
    </ligand>
</feature>
<organism evidence="11 12">
    <name type="scientific">Saltatorellus ferox</name>
    <dbReference type="NCBI Taxonomy" id="2528018"/>
    <lineage>
        <taxon>Bacteria</taxon>
        <taxon>Pseudomonadati</taxon>
        <taxon>Planctomycetota</taxon>
        <taxon>Planctomycetia</taxon>
        <taxon>Planctomycetia incertae sedis</taxon>
        <taxon>Saltatorellus</taxon>
    </lineage>
</organism>
<keyword evidence="6 8" id="KW-0411">Iron-sulfur</keyword>
<dbReference type="EC" id="4.3.99.3" evidence="8"/>
<dbReference type="InterPro" id="IPR024924">
    <property type="entry name" value="7-CO-7-deazaguanine_synth-like"/>
</dbReference>
<dbReference type="EMBL" id="CP036434">
    <property type="protein sequence ID" value="QDV08229.1"/>
    <property type="molecule type" value="Genomic_DNA"/>
</dbReference>
<dbReference type="InterPro" id="IPR007197">
    <property type="entry name" value="rSAM"/>
</dbReference>
<dbReference type="Pfam" id="PF04055">
    <property type="entry name" value="Radical_SAM"/>
    <property type="match status" value="1"/>
</dbReference>
<dbReference type="Proteomes" id="UP000320390">
    <property type="component" value="Chromosome"/>
</dbReference>
<comment type="caution">
    <text evidence="8">Lacks conserved residue(s) required for the propagation of feature annotation.</text>
</comment>
<keyword evidence="12" id="KW-1185">Reference proteome</keyword>
<dbReference type="RefSeq" id="WP_145200497.1">
    <property type="nucleotide sequence ID" value="NZ_CP036434.1"/>
</dbReference>
<comment type="subunit">
    <text evidence="8">Homodimer.</text>
</comment>
<keyword evidence="4 8" id="KW-0460">Magnesium</keyword>
<feature type="binding site" evidence="8">
    <location>
        <position position="34"/>
    </location>
    <ligand>
        <name>substrate</name>
    </ligand>
</feature>
<evidence type="ECO:0000256" key="5">
    <source>
        <dbReference type="ARBA" id="ARBA00023004"/>
    </source>
</evidence>
<feature type="binding site" evidence="8">
    <location>
        <position position="38"/>
    </location>
    <ligand>
        <name>[4Fe-4S] cluster</name>
        <dbReference type="ChEBI" id="CHEBI:49883"/>
        <note>4Fe-4S-S-AdoMet</note>
    </ligand>
</feature>
<comment type="cofactor">
    <cofactor evidence="8">
        <name>S-adenosyl-L-methionine</name>
        <dbReference type="ChEBI" id="CHEBI:59789"/>
    </cofactor>
    <text evidence="8">Binds 1 S-adenosyl-L-methionine per subunit.</text>
</comment>
<gene>
    <name evidence="8 11" type="primary">queE</name>
    <name evidence="11" type="ORF">Poly30_37650</name>
</gene>
<feature type="region of interest" description="Disordered" evidence="9">
    <location>
        <begin position="165"/>
        <end position="203"/>
    </location>
</feature>
<dbReference type="PROSITE" id="PS51918">
    <property type="entry name" value="RADICAL_SAM"/>
    <property type="match status" value="1"/>
</dbReference>
<dbReference type="Gene3D" id="3.20.20.70">
    <property type="entry name" value="Aldolase class I"/>
    <property type="match status" value="1"/>
</dbReference>
<feature type="compositionally biased region" description="Basic and acidic residues" evidence="9">
    <location>
        <begin position="167"/>
        <end position="177"/>
    </location>
</feature>
<keyword evidence="1 8" id="KW-0004">4Fe-4S</keyword>
<reference evidence="11 12" key="1">
    <citation type="submission" date="2019-02" db="EMBL/GenBank/DDBJ databases">
        <title>Deep-cultivation of Planctomycetes and their phenomic and genomic characterization uncovers novel biology.</title>
        <authorList>
            <person name="Wiegand S."/>
            <person name="Jogler M."/>
            <person name="Boedeker C."/>
            <person name="Pinto D."/>
            <person name="Vollmers J."/>
            <person name="Rivas-Marin E."/>
            <person name="Kohn T."/>
            <person name="Peeters S.H."/>
            <person name="Heuer A."/>
            <person name="Rast P."/>
            <person name="Oberbeckmann S."/>
            <person name="Bunk B."/>
            <person name="Jeske O."/>
            <person name="Meyerdierks A."/>
            <person name="Storesund J.E."/>
            <person name="Kallscheuer N."/>
            <person name="Luecker S."/>
            <person name="Lage O.M."/>
            <person name="Pohl T."/>
            <person name="Merkel B.J."/>
            <person name="Hornburger P."/>
            <person name="Mueller R.-W."/>
            <person name="Bruemmer F."/>
            <person name="Labrenz M."/>
            <person name="Spormann A.M."/>
            <person name="Op den Camp H."/>
            <person name="Overmann J."/>
            <person name="Amann R."/>
            <person name="Jetten M.S.M."/>
            <person name="Mascher T."/>
            <person name="Medema M.H."/>
            <person name="Devos D.P."/>
            <person name="Kaster A.-K."/>
            <person name="Ovreas L."/>
            <person name="Rohde M."/>
            <person name="Galperin M.Y."/>
            <person name="Jogler C."/>
        </authorList>
    </citation>
    <scope>NUCLEOTIDE SEQUENCE [LARGE SCALE GENOMIC DNA]</scope>
    <source>
        <strain evidence="11 12">Poly30</strain>
    </source>
</reference>
<feature type="binding site" evidence="8">
    <location>
        <begin position="44"/>
        <end position="46"/>
    </location>
    <ligand>
        <name>S-adenosyl-L-methionine</name>
        <dbReference type="ChEBI" id="CHEBI:59789"/>
    </ligand>
</feature>
<comment type="catalytic activity">
    <reaction evidence="8">
        <text>6-carboxy-5,6,7,8-tetrahydropterin + H(+) = 7-carboxy-7-carbaguanine + NH4(+)</text>
        <dbReference type="Rhea" id="RHEA:27974"/>
        <dbReference type="ChEBI" id="CHEBI:15378"/>
        <dbReference type="ChEBI" id="CHEBI:28938"/>
        <dbReference type="ChEBI" id="CHEBI:61032"/>
        <dbReference type="ChEBI" id="CHEBI:61036"/>
        <dbReference type="EC" id="4.3.99.3"/>
    </reaction>
</comment>
<dbReference type="HAMAP" id="MF_00917">
    <property type="entry name" value="QueE"/>
    <property type="match status" value="1"/>
</dbReference>
<dbReference type="UniPathway" id="UPA00391"/>
<evidence type="ECO:0000256" key="2">
    <source>
        <dbReference type="ARBA" id="ARBA00022691"/>
    </source>
</evidence>
<evidence type="ECO:0000313" key="12">
    <source>
        <dbReference type="Proteomes" id="UP000320390"/>
    </source>
</evidence>
<evidence type="ECO:0000256" key="7">
    <source>
        <dbReference type="ARBA" id="ARBA00023239"/>
    </source>
</evidence>
<dbReference type="InterPro" id="IPR013785">
    <property type="entry name" value="Aldolase_TIM"/>
</dbReference>
<accession>A0A518EVW1</accession>
<feature type="domain" description="Radical SAM core" evidence="10">
    <location>
        <begin position="25"/>
        <end position="299"/>
    </location>
</feature>
<dbReference type="PANTHER" id="PTHR42836">
    <property type="entry name" value="7-CARBOXY-7-DEAZAGUANINE SYNTHASE"/>
    <property type="match status" value="1"/>
</dbReference>
<feature type="binding site" evidence="8">
    <location>
        <position position="42"/>
    </location>
    <ligand>
        <name>[4Fe-4S] cluster</name>
        <dbReference type="ChEBI" id="CHEBI:49883"/>
        <note>4Fe-4S-S-AdoMet</note>
    </ligand>
</feature>
<evidence type="ECO:0000256" key="6">
    <source>
        <dbReference type="ARBA" id="ARBA00023014"/>
    </source>
</evidence>
<dbReference type="GO" id="GO:0008616">
    <property type="term" value="P:tRNA queuosine(34) biosynthetic process"/>
    <property type="evidence" value="ECO:0007669"/>
    <property type="project" value="UniProtKB-UniRule"/>
</dbReference>
<comment type="pathway">
    <text evidence="8">Purine metabolism; 7-cyano-7-deazaguanine biosynthesis.</text>
</comment>
<evidence type="ECO:0000256" key="9">
    <source>
        <dbReference type="SAM" id="MobiDB-lite"/>
    </source>
</evidence>
<dbReference type="PANTHER" id="PTHR42836:SF1">
    <property type="entry name" value="7-CARBOXY-7-DEAZAGUANINE SYNTHASE"/>
    <property type="match status" value="1"/>
</dbReference>
<evidence type="ECO:0000256" key="3">
    <source>
        <dbReference type="ARBA" id="ARBA00022723"/>
    </source>
</evidence>
<comment type="cofactor">
    <cofactor evidence="8">
        <name>Mg(2+)</name>
        <dbReference type="ChEBI" id="CHEBI:18420"/>
    </cofactor>
</comment>
<keyword evidence="3 8" id="KW-0479">Metal-binding</keyword>
<evidence type="ECO:0000313" key="11">
    <source>
        <dbReference type="EMBL" id="QDV08229.1"/>
    </source>
</evidence>
<dbReference type="AlphaFoldDB" id="A0A518EVW1"/>
<dbReference type="SFLD" id="SFLDS00029">
    <property type="entry name" value="Radical_SAM"/>
    <property type="match status" value="1"/>
</dbReference>
<evidence type="ECO:0000256" key="8">
    <source>
        <dbReference type="HAMAP-Rule" id="MF_00917"/>
    </source>
</evidence>
<evidence type="ECO:0000259" key="10">
    <source>
        <dbReference type="PROSITE" id="PS51918"/>
    </source>
</evidence>
<dbReference type="SUPFAM" id="SSF102114">
    <property type="entry name" value="Radical SAM enzymes"/>
    <property type="match status" value="1"/>
</dbReference>
<dbReference type="GO" id="GO:0000287">
    <property type="term" value="F:magnesium ion binding"/>
    <property type="evidence" value="ECO:0007669"/>
    <property type="project" value="UniProtKB-UniRule"/>
</dbReference>
<evidence type="ECO:0000256" key="4">
    <source>
        <dbReference type="ARBA" id="ARBA00022842"/>
    </source>
</evidence>
<protein>
    <recommendedName>
        <fullName evidence="8">7-carboxy-7-deazaguanine synthase</fullName>
        <shortName evidence="8">CDG synthase</shortName>
        <ecNumber evidence="8">4.3.99.3</ecNumber>
    </recommendedName>
    <alternativeName>
        <fullName evidence="8">Queuosine biosynthesis protein QueE</fullName>
    </alternativeName>
</protein>
<comment type="similarity">
    <text evidence="8">Belongs to the radical SAM superfamily. 7-carboxy-7-deazaguanine synthase family.</text>
</comment>
<dbReference type="OrthoDB" id="9792276at2"/>
<feature type="binding site" evidence="8">
    <location>
        <position position="45"/>
    </location>
    <ligand>
        <name>[4Fe-4S] cluster</name>
        <dbReference type="ChEBI" id="CHEBI:49883"/>
        <note>4Fe-4S-S-AdoMet</note>
    </ligand>
</feature>
<keyword evidence="8" id="KW-0671">Queuosine biosynthesis</keyword>
<dbReference type="GO" id="GO:0051539">
    <property type="term" value="F:4 iron, 4 sulfur cluster binding"/>
    <property type="evidence" value="ECO:0007669"/>
    <property type="project" value="UniProtKB-UniRule"/>
</dbReference>
<proteinExistence type="inferred from homology"/>